<keyword evidence="2" id="KW-1133">Transmembrane helix</keyword>
<dbReference type="AlphaFoldDB" id="A0A127B7R5"/>
<dbReference type="Proteomes" id="UP000070587">
    <property type="component" value="Chromosome"/>
</dbReference>
<dbReference type="GeneID" id="28490466"/>
<dbReference type="RefSeq" id="WP_068320342.1">
    <property type="nucleotide sequence ID" value="NZ_CP010835.1"/>
</dbReference>
<gene>
    <name evidence="3" type="ORF">TQ32_01505</name>
</gene>
<organism evidence="3 4">
    <name type="scientific">Pyrococcus kukulkanii</name>
    <dbReference type="NCBI Taxonomy" id="1609559"/>
    <lineage>
        <taxon>Archaea</taxon>
        <taxon>Methanobacteriati</taxon>
        <taxon>Methanobacteriota</taxon>
        <taxon>Thermococci</taxon>
        <taxon>Thermococcales</taxon>
        <taxon>Thermococcaceae</taxon>
        <taxon>Pyrococcus</taxon>
    </lineage>
</organism>
<reference evidence="4" key="1">
    <citation type="submission" date="2015-02" db="EMBL/GenBank/DDBJ databases">
        <title>Pyrococcus kukulkanii sp. nov., a novel hyperthermophilic archaeon isolated from a deep-sea hydrothermal vent at the Guaymas Basin.</title>
        <authorList>
            <person name="Oger P.M."/>
            <person name="Callac N."/>
            <person name="Jebbar M."/>
            <person name="Godfroy A."/>
        </authorList>
    </citation>
    <scope>NUCLEOTIDE SEQUENCE [LARGE SCALE GENOMIC DNA]</scope>
    <source>
        <strain evidence="4">NCB100</strain>
    </source>
</reference>
<dbReference type="STRING" id="1609559.TQ32_01505"/>
<evidence type="ECO:0000313" key="3">
    <source>
        <dbReference type="EMBL" id="AMM53318.1"/>
    </source>
</evidence>
<feature type="transmembrane region" description="Helical" evidence="2">
    <location>
        <begin position="6"/>
        <end position="28"/>
    </location>
</feature>
<evidence type="ECO:0000256" key="1">
    <source>
        <dbReference type="SAM" id="Coils"/>
    </source>
</evidence>
<protein>
    <submittedName>
        <fullName evidence="3">Uncharacterized protein</fullName>
    </submittedName>
</protein>
<feature type="coiled-coil region" evidence="1">
    <location>
        <begin position="223"/>
        <end position="250"/>
    </location>
</feature>
<evidence type="ECO:0000256" key="2">
    <source>
        <dbReference type="SAM" id="Phobius"/>
    </source>
</evidence>
<dbReference type="OrthoDB" id="86143at2157"/>
<sequence>MDVLTIILMVIVVIVAVLLSSMIVSNMLSKQMRAIQAMIATSTLETPTKEVTQVKTSEGKKAEESFEKERKKVFQGVNEEEILKKLKQVIDEKVQNVLNEAKKKKERLLMLLDVARGYALGFISEDEYNAFLMKVLSELDEFKRLWLARFPSQNDRDKLNQMIGYVARTKLPIEVREKGKEGKIKLSPDEALIRITSNINSALSILDDLIRKRGENPAVTPLEIQLSQEVEKLRKKVEQLEARLQELEAL</sequence>
<proteinExistence type="predicted"/>
<accession>A0A127B7R5</accession>
<dbReference type="EMBL" id="CP010835">
    <property type="protein sequence ID" value="AMM53318.1"/>
    <property type="molecule type" value="Genomic_DNA"/>
</dbReference>
<reference evidence="3 4" key="2">
    <citation type="journal article" date="2016" name="Int. J. Syst. Evol. Microbiol.">
        <title>Pyrococcus kukulkanii sp. nov., a hyperthermophilic, piezophilic archaeon isolated from a deep-sea hydrothermal vent.</title>
        <authorList>
            <person name="Callac N."/>
            <person name="Oger P."/>
            <person name="Lesongeur F."/>
            <person name="Rattray J.E."/>
            <person name="Vannier P."/>
            <person name="Michoud G."/>
            <person name="Beauverger M."/>
            <person name="Gayet N."/>
            <person name="Rouxel O."/>
            <person name="Jebbar M."/>
            <person name="Godfroy A."/>
        </authorList>
    </citation>
    <scope>NUCLEOTIDE SEQUENCE [LARGE SCALE GENOMIC DNA]</scope>
    <source>
        <strain evidence="3 4">NCB100</strain>
    </source>
</reference>
<dbReference type="KEGG" id="pyc:TQ32_01505"/>
<keyword evidence="2" id="KW-0472">Membrane</keyword>
<evidence type="ECO:0000313" key="4">
    <source>
        <dbReference type="Proteomes" id="UP000070587"/>
    </source>
</evidence>
<keyword evidence="2" id="KW-0812">Transmembrane</keyword>
<keyword evidence="1" id="KW-0175">Coiled coil</keyword>
<dbReference type="PATRIC" id="fig|1609559.3.peg.311"/>
<name>A0A127B7R5_9EURY</name>